<accession>A0ABD5NTQ7</accession>
<reference evidence="1 2" key="1">
    <citation type="journal article" date="2019" name="Int. J. Syst. Evol. Microbiol.">
        <title>The Global Catalogue of Microorganisms (GCM) 10K type strain sequencing project: providing services to taxonomists for standard genome sequencing and annotation.</title>
        <authorList>
            <consortium name="The Broad Institute Genomics Platform"/>
            <consortium name="The Broad Institute Genome Sequencing Center for Infectious Disease"/>
            <person name="Wu L."/>
            <person name="Ma J."/>
        </authorList>
    </citation>
    <scope>NUCLEOTIDE SEQUENCE [LARGE SCALE GENOMIC DNA]</scope>
    <source>
        <strain evidence="1 2">IBRC-M 10256</strain>
    </source>
</reference>
<keyword evidence="2" id="KW-1185">Reference proteome</keyword>
<organism evidence="1 2">
    <name type="scientific">Halovivax cerinus</name>
    <dbReference type="NCBI Taxonomy" id="1487865"/>
    <lineage>
        <taxon>Archaea</taxon>
        <taxon>Methanobacteriati</taxon>
        <taxon>Methanobacteriota</taxon>
        <taxon>Stenosarchaea group</taxon>
        <taxon>Halobacteria</taxon>
        <taxon>Halobacteriales</taxon>
        <taxon>Natrialbaceae</taxon>
        <taxon>Halovivax</taxon>
    </lineage>
</organism>
<dbReference type="GeneID" id="73901443"/>
<sequence>MTVYTCRICGFETQSPVGIVSHSQVHKNWFRSLVGREPETYEEVVELANQQPTLFAPFGADQTTLVEFGGGDS</sequence>
<evidence type="ECO:0000313" key="2">
    <source>
        <dbReference type="Proteomes" id="UP001595846"/>
    </source>
</evidence>
<dbReference type="AlphaFoldDB" id="A0ABD5NTQ7"/>
<dbReference type="RefSeq" id="WP_256532365.1">
    <property type="nucleotide sequence ID" value="NZ_CP101824.1"/>
</dbReference>
<name>A0ABD5NTQ7_9EURY</name>
<evidence type="ECO:0000313" key="1">
    <source>
        <dbReference type="EMBL" id="MFC3960347.1"/>
    </source>
</evidence>
<comment type="caution">
    <text evidence="1">The sequence shown here is derived from an EMBL/GenBank/DDBJ whole genome shotgun (WGS) entry which is preliminary data.</text>
</comment>
<proteinExistence type="predicted"/>
<evidence type="ECO:0008006" key="3">
    <source>
        <dbReference type="Google" id="ProtNLM"/>
    </source>
</evidence>
<dbReference type="EMBL" id="JBHSAQ010000017">
    <property type="protein sequence ID" value="MFC3960347.1"/>
    <property type="molecule type" value="Genomic_DNA"/>
</dbReference>
<dbReference type="Proteomes" id="UP001595846">
    <property type="component" value="Unassembled WGS sequence"/>
</dbReference>
<gene>
    <name evidence="1" type="ORF">ACFOUR_18500</name>
</gene>
<protein>
    <recommendedName>
        <fullName evidence="3">C2H2-type domain-containing protein</fullName>
    </recommendedName>
</protein>